<feature type="compositionally biased region" description="Basic residues" evidence="1">
    <location>
        <begin position="133"/>
        <end position="165"/>
    </location>
</feature>
<evidence type="ECO:0000256" key="2">
    <source>
        <dbReference type="SAM" id="Phobius"/>
    </source>
</evidence>
<organism evidence="3 4">
    <name type="scientific">Plasmodium ovale curtisi</name>
    <dbReference type="NCBI Taxonomy" id="864141"/>
    <lineage>
        <taxon>Eukaryota</taxon>
        <taxon>Sar</taxon>
        <taxon>Alveolata</taxon>
        <taxon>Apicomplexa</taxon>
        <taxon>Aconoidasida</taxon>
        <taxon>Haemosporida</taxon>
        <taxon>Plasmodiidae</taxon>
        <taxon>Plasmodium</taxon>
        <taxon>Plasmodium (Plasmodium)</taxon>
    </lineage>
</organism>
<dbReference type="EMBL" id="FLQU01000758">
    <property type="protein sequence ID" value="SBS89558.1"/>
    <property type="molecule type" value="Genomic_DNA"/>
</dbReference>
<dbReference type="AlphaFoldDB" id="A0A1A8W9Q1"/>
<gene>
    <name evidence="3" type="ORF">POVCU2_0055720</name>
</gene>
<sequence>MNEYSSQRDSAQIKEASNSSTLDTIKGFFLNSFSCFSEPNNQGCIQKMFLILSLVGTLLSVIGAIFSLIHRFCACFFCCRRSPRPGSTNQVNNNNKQLELMQMQMQQQQMCNALIGAALAKRGSAKNGNKKGGNNKKNKKSSNRTKKPRNGNSNNKHHHIGYHKN</sequence>
<evidence type="ECO:0008006" key="5">
    <source>
        <dbReference type="Google" id="ProtNLM"/>
    </source>
</evidence>
<protein>
    <recommendedName>
        <fullName evidence="5">PIR Superfamily Protein</fullName>
    </recommendedName>
</protein>
<proteinExistence type="predicted"/>
<accession>A0A1A8W9Q1</accession>
<feature type="transmembrane region" description="Helical" evidence="2">
    <location>
        <begin position="49"/>
        <end position="69"/>
    </location>
</feature>
<keyword evidence="2" id="KW-1133">Transmembrane helix</keyword>
<evidence type="ECO:0000313" key="4">
    <source>
        <dbReference type="Proteomes" id="UP000078560"/>
    </source>
</evidence>
<evidence type="ECO:0000256" key="1">
    <source>
        <dbReference type="SAM" id="MobiDB-lite"/>
    </source>
</evidence>
<feature type="region of interest" description="Disordered" evidence="1">
    <location>
        <begin position="123"/>
        <end position="165"/>
    </location>
</feature>
<keyword evidence="2" id="KW-0472">Membrane</keyword>
<reference evidence="4" key="1">
    <citation type="submission" date="2016-05" db="EMBL/GenBank/DDBJ databases">
        <authorList>
            <person name="Naeem Raeece"/>
        </authorList>
    </citation>
    <scope>NUCLEOTIDE SEQUENCE [LARGE SCALE GENOMIC DNA]</scope>
</reference>
<name>A0A1A8W9Q1_PLAOA</name>
<keyword evidence="2" id="KW-0812">Transmembrane</keyword>
<dbReference type="Proteomes" id="UP000078560">
    <property type="component" value="Unassembled WGS sequence"/>
</dbReference>
<evidence type="ECO:0000313" key="3">
    <source>
        <dbReference type="EMBL" id="SBS89558.1"/>
    </source>
</evidence>